<evidence type="ECO:0000256" key="3">
    <source>
        <dbReference type="ARBA" id="ARBA00022989"/>
    </source>
</evidence>
<comment type="similarity">
    <text evidence="5">Belongs to the SAT4 family.</text>
</comment>
<protein>
    <submittedName>
        <fullName evidence="8">Integral membrane protein</fullName>
    </submittedName>
</protein>
<sequence>MGRTDVTGNGHVLFVVGTLMVTISGLFVFLRLVGRYLRDGIKADDWTILAALVLNLPALIANIVKGIGYGLGTHDHEIQKENKMLVFKMLLSAQVLFKLIIGLAKVSILALYLRVFAASKYFRWACISLIIITSVTSVAFIFPTLFQCLPVKAFWDHSVPHQCMNDLGVWLSHALINLVIDILILALPVYHVSRLRLQLRDKLALIFVFMLGGFVCLISIIRSTTFPQSAQPIDVTLDHFLFNAMWATVEMNTAIICACLPIIRQTLTALFPQIFGRSSRPRSICFPRFFCRRSSRQPARRETNPSLSIAGSLPWTMHNRANVVTASVEPGRELDLTRTESEERIIDMETLEACCGGILKQTDVYISETRMDI</sequence>
<feature type="domain" description="Rhodopsin" evidence="7">
    <location>
        <begin position="30"/>
        <end position="267"/>
    </location>
</feature>
<dbReference type="PANTHER" id="PTHR33048:SF55">
    <property type="entry name" value="INTEGRAL MEMBRANE PROTEIN"/>
    <property type="match status" value="1"/>
</dbReference>
<accession>F2Q2T0</accession>
<dbReference type="EMBL" id="DS995780">
    <property type="protein sequence ID" value="EGE08448.1"/>
    <property type="molecule type" value="Genomic_DNA"/>
</dbReference>
<keyword evidence="3 6" id="KW-1133">Transmembrane helix</keyword>
<dbReference type="InterPro" id="IPR049326">
    <property type="entry name" value="Rhodopsin_dom_fungi"/>
</dbReference>
<keyword evidence="9" id="KW-1185">Reference proteome</keyword>
<feature type="transmembrane region" description="Helical" evidence="6">
    <location>
        <begin position="203"/>
        <end position="221"/>
    </location>
</feature>
<dbReference type="OrthoDB" id="4173412at2759"/>
<evidence type="ECO:0000256" key="2">
    <source>
        <dbReference type="ARBA" id="ARBA00022692"/>
    </source>
</evidence>
<dbReference type="GO" id="GO:0016020">
    <property type="term" value="C:membrane"/>
    <property type="evidence" value="ECO:0007669"/>
    <property type="project" value="UniProtKB-SubCell"/>
</dbReference>
<evidence type="ECO:0000313" key="8">
    <source>
        <dbReference type="EMBL" id="EGE08448.1"/>
    </source>
</evidence>
<evidence type="ECO:0000259" key="7">
    <source>
        <dbReference type="Pfam" id="PF20684"/>
    </source>
</evidence>
<dbReference type="InterPro" id="IPR052337">
    <property type="entry name" value="SAT4-like"/>
</dbReference>
<keyword evidence="4 6" id="KW-0472">Membrane</keyword>
<feature type="transmembrane region" description="Helical" evidence="6">
    <location>
        <begin position="12"/>
        <end position="34"/>
    </location>
</feature>
<gene>
    <name evidence="8" type="ORF">TEQG_07335</name>
</gene>
<dbReference type="Pfam" id="PF20684">
    <property type="entry name" value="Fung_rhodopsin"/>
    <property type="match status" value="1"/>
</dbReference>
<proteinExistence type="inferred from homology"/>
<dbReference type="eggNOG" id="ENOG502SKCZ">
    <property type="taxonomic scope" value="Eukaryota"/>
</dbReference>
<feature type="transmembrane region" description="Helical" evidence="6">
    <location>
        <begin position="46"/>
        <end position="71"/>
    </location>
</feature>
<feature type="transmembrane region" description="Helical" evidence="6">
    <location>
        <begin position="124"/>
        <end position="147"/>
    </location>
</feature>
<name>F2Q2T0_TRIEC</name>
<reference evidence="9" key="1">
    <citation type="journal article" date="2012" name="MBio">
        <title>Comparative genome analysis of Trichophyton rubrum and related dermatophytes reveals candidate genes involved in infection.</title>
        <authorList>
            <person name="Martinez D.A."/>
            <person name="Oliver B.G."/>
            <person name="Graeser Y."/>
            <person name="Goldberg J.M."/>
            <person name="Li W."/>
            <person name="Martinez-Rossi N.M."/>
            <person name="Monod M."/>
            <person name="Shelest E."/>
            <person name="Barton R.C."/>
            <person name="Birch E."/>
            <person name="Brakhage A.A."/>
            <person name="Chen Z."/>
            <person name="Gurr S.J."/>
            <person name="Heiman D."/>
            <person name="Heitman J."/>
            <person name="Kosti I."/>
            <person name="Rossi A."/>
            <person name="Saif S."/>
            <person name="Samalova M."/>
            <person name="Saunders C.W."/>
            <person name="Shea T."/>
            <person name="Summerbell R.C."/>
            <person name="Xu J."/>
            <person name="Young S."/>
            <person name="Zeng Q."/>
            <person name="Birren B.W."/>
            <person name="Cuomo C.A."/>
            <person name="White T.C."/>
        </authorList>
    </citation>
    <scope>NUCLEOTIDE SEQUENCE [LARGE SCALE GENOMIC DNA]</scope>
    <source>
        <strain evidence="9">ATCC MYA-4606 / CBS 127.97</strain>
    </source>
</reference>
<evidence type="ECO:0000256" key="5">
    <source>
        <dbReference type="ARBA" id="ARBA00038359"/>
    </source>
</evidence>
<organism evidence="8 9">
    <name type="scientific">Trichophyton equinum (strain ATCC MYA-4606 / CBS 127.97)</name>
    <name type="common">Horse ringworm fungus</name>
    <dbReference type="NCBI Taxonomy" id="559882"/>
    <lineage>
        <taxon>Eukaryota</taxon>
        <taxon>Fungi</taxon>
        <taxon>Dikarya</taxon>
        <taxon>Ascomycota</taxon>
        <taxon>Pezizomycotina</taxon>
        <taxon>Eurotiomycetes</taxon>
        <taxon>Eurotiomycetidae</taxon>
        <taxon>Onygenales</taxon>
        <taxon>Arthrodermataceae</taxon>
        <taxon>Trichophyton</taxon>
    </lineage>
</organism>
<dbReference type="AlphaFoldDB" id="F2Q2T0"/>
<dbReference type="HOGENOM" id="CLU_028200_0_2_1"/>
<keyword evidence="2 6" id="KW-0812">Transmembrane</keyword>
<evidence type="ECO:0000313" key="9">
    <source>
        <dbReference type="Proteomes" id="UP000009169"/>
    </source>
</evidence>
<evidence type="ECO:0000256" key="4">
    <source>
        <dbReference type="ARBA" id="ARBA00023136"/>
    </source>
</evidence>
<feature type="transmembrane region" description="Helical" evidence="6">
    <location>
        <begin position="167"/>
        <end position="191"/>
    </location>
</feature>
<dbReference type="VEuPathDB" id="FungiDB:TEQG_07335"/>
<evidence type="ECO:0000256" key="6">
    <source>
        <dbReference type="SAM" id="Phobius"/>
    </source>
</evidence>
<comment type="subcellular location">
    <subcellularLocation>
        <location evidence="1">Membrane</location>
        <topology evidence="1">Multi-pass membrane protein</topology>
    </subcellularLocation>
</comment>
<evidence type="ECO:0000256" key="1">
    <source>
        <dbReference type="ARBA" id="ARBA00004141"/>
    </source>
</evidence>
<feature type="transmembrane region" description="Helical" evidence="6">
    <location>
        <begin position="241"/>
        <end position="263"/>
    </location>
</feature>
<feature type="transmembrane region" description="Helical" evidence="6">
    <location>
        <begin position="91"/>
        <end position="112"/>
    </location>
</feature>
<dbReference type="Proteomes" id="UP000009169">
    <property type="component" value="Unassembled WGS sequence"/>
</dbReference>
<dbReference type="PANTHER" id="PTHR33048">
    <property type="entry name" value="PTH11-LIKE INTEGRAL MEMBRANE PROTEIN (AFU_ORTHOLOGUE AFUA_5G11245)"/>
    <property type="match status" value="1"/>
</dbReference>